<dbReference type="InterPro" id="IPR038109">
    <property type="entry name" value="DNA_bind_recomb_sf"/>
</dbReference>
<evidence type="ECO:0000313" key="2">
    <source>
        <dbReference type="EMBL" id="GGX97741.1"/>
    </source>
</evidence>
<evidence type="ECO:0000313" key="3">
    <source>
        <dbReference type="Proteomes" id="UP000659223"/>
    </source>
</evidence>
<sequence length="505" mass="57499">MTADEKDERADARLRRALRVGQAAGSQRAKKVGGRADWQGQSAAIYCRISHASDDDQTGVDRQERICREVAERLGLTVAEDQVFVDNNRSAWQRKRKRPGWDALIAEAGKGRVRHVLTYHPDRLMRQPRDLEELLQIADDHDITLHGQANRRDLSDPDDRFFLRIEVAHSCRSSDDTSRRLIDALVDRAKDGRPHTGKRRFGYDKTGMEIVPEEAAIVREIFTRYLDGDSPVQLAKDLYDRGVKTVEGRYWNAPRVRDLLDNRHVAGIRVFRGEEIGDGEWPAIIDRGMWLEVRERRAYRAAARKPSGQAGRFYLLRGIVICTACGKPMGGAGGKYICHGHTHRLDVSRCNRAVSAPILEDFVTKAAIYLLERLDLADAPTPSSLSEKDQAAIDADRQELDDLKDMWESQELKTREYREMRKTVEARIAAVESKMIIRPAADVLKGLVGPDARESWEALEKAGNHQRMNAVMRFLFEAVKIKEAAKKGRYFDYGRIDIEQSPIWF</sequence>
<dbReference type="InterPro" id="IPR050639">
    <property type="entry name" value="SSR_resolvase"/>
</dbReference>
<dbReference type="Proteomes" id="UP000659223">
    <property type="component" value="Unassembled WGS sequence"/>
</dbReference>
<accession>A0ABQ2YZ74</accession>
<keyword evidence="3" id="KW-1185">Reference proteome</keyword>
<dbReference type="PROSITE" id="PS51737">
    <property type="entry name" value="RECOMBINASE_DNA_BIND"/>
    <property type="match status" value="1"/>
</dbReference>
<dbReference type="Gene3D" id="3.40.50.1390">
    <property type="entry name" value="Resolvase, N-terminal catalytic domain"/>
    <property type="match status" value="1"/>
</dbReference>
<proteinExistence type="predicted"/>
<organism evidence="2 3">
    <name type="scientific">Streptomyces hiroshimensis</name>
    <dbReference type="NCBI Taxonomy" id="66424"/>
    <lineage>
        <taxon>Bacteria</taxon>
        <taxon>Bacillati</taxon>
        <taxon>Actinomycetota</taxon>
        <taxon>Actinomycetes</taxon>
        <taxon>Kitasatosporales</taxon>
        <taxon>Streptomycetaceae</taxon>
        <taxon>Streptomyces</taxon>
    </lineage>
</organism>
<protein>
    <recommendedName>
        <fullName evidence="1">Recombinase domain-containing protein</fullName>
    </recommendedName>
</protein>
<name>A0ABQ2YZ74_9ACTN</name>
<dbReference type="InterPro" id="IPR025827">
    <property type="entry name" value="Zn_ribbon_recom_dom"/>
</dbReference>
<comment type="caution">
    <text evidence="2">The sequence shown here is derived from an EMBL/GenBank/DDBJ whole genome shotgun (WGS) entry which is preliminary data.</text>
</comment>
<dbReference type="EMBL" id="BMUT01000011">
    <property type="protein sequence ID" value="GGX97741.1"/>
    <property type="molecule type" value="Genomic_DNA"/>
</dbReference>
<gene>
    <name evidence="2" type="ORF">GCM10010324_49970</name>
</gene>
<dbReference type="RefSeq" id="WP_190023973.1">
    <property type="nucleotide sequence ID" value="NZ_BMUT01000011.1"/>
</dbReference>
<dbReference type="SMART" id="SM00857">
    <property type="entry name" value="Resolvase"/>
    <property type="match status" value="1"/>
</dbReference>
<reference evidence="3" key="1">
    <citation type="journal article" date="2019" name="Int. J. Syst. Evol. Microbiol.">
        <title>The Global Catalogue of Microorganisms (GCM) 10K type strain sequencing project: providing services to taxonomists for standard genome sequencing and annotation.</title>
        <authorList>
            <consortium name="The Broad Institute Genomics Platform"/>
            <consortium name="The Broad Institute Genome Sequencing Center for Infectious Disease"/>
            <person name="Wu L."/>
            <person name="Ma J."/>
        </authorList>
    </citation>
    <scope>NUCLEOTIDE SEQUENCE [LARGE SCALE GENOMIC DNA]</scope>
    <source>
        <strain evidence="3">JCM 4586</strain>
    </source>
</reference>
<evidence type="ECO:0000259" key="1">
    <source>
        <dbReference type="PROSITE" id="PS51737"/>
    </source>
</evidence>
<dbReference type="InterPro" id="IPR006119">
    <property type="entry name" value="Resolv_N"/>
</dbReference>
<dbReference type="InterPro" id="IPR036162">
    <property type="entry name" value="Resolvase-like_N_sf"/>
</dbReference>
<dbReference type="Pfam" id="PF07508">
    <property type="entry name" value="Recombinase"/>
    <property type="match status" value="1"/>
</dbReference>
<dbReference type="PANTHER" id="PTHR30461">
    <property type="entry name" value="DNA-INVERTASE FROM LAMBDOID PROPHAGE"/>
    <property type="match status" value="1"/>
</dbReference>
<dbReference type="CDD" id="cd00338">
    <property type="entry name" value="Ser_Recombinase"/>
    <property type="match status" value="1"/>
</dbReference>
<dbReference type="Pfam" id="PF00239">
    <property type="entry name" value="Resolvase"/>
    <property type="match status" value="1"/>
</dbReference>
<dbReference type="Gene3D" id="3.90.1750.20">
    <property type="entry name" value="Putative Large Serine Recombinase, Chain B, Domain 2"/>
    <property type="match status" value="1"/>
</dbReference>
<dbReference type="PANTHER" id="PTHR30461:SF23">
    <property type="entry name" value="DNA RECOMBINASE-RELATED"/>
    <property type="match status" value="1"/>
</dbReference>
<feature type="domain" description="Recombinase" evidence="1">
    <location>
        <begin position="200"/>
        <end position="303"/>
    </location>
</feature>
<dbReference type="Pfam" id="PF13408">
    <property type="entry name" value="Zn_ribbon_recom"/>
    <property type="match status" value="1"/>
</dbReference>
<dbReference type="InterPro" id="IPR011109">
    <property type="entry name" value="DNA_bind_recombinase_dom"/>
</dbReference>
<dbReference type="SUPFAM" id="SSF53041">
    <property type="entry name" value="Resolvase-like"/>
    <property type="match status" value="1"/>
</dbReference>